<protein>
    <submittedName>
        <fullName evidence="4">Uncharacterized protein</fullName>
    </submittedName>
</protein>
<keyword evidence="2 3" id="KW-0539">Nucleus</keyword>
<reference evidence="4 5" key="1">
    <citation type="submission" date="2024-09" db="EMBL/GenBank/DDBJ databases">
        <title>Chromosome-scale assembly of Riccia fluitans.</title>
        <authorList>
            <person name="Paukszto L."/>
            <person name="Sawicki J."/>
            <person name="Karawczyk K."/>
            <person name="Piernik-Szablinska J."/>
            <person name="Szczecinska M."/>
            <person name="Mazdziarz M."/>
        </authorList>
    </citation>
    <scope>NUCLEOTIDE SEQUENCE [LARGE SCALE GENOMIC DNA]</scope>
    <source>
        <strain evidence="4">Rf_01</strain>
        <tissue evidence="4">Aerial parts of the thallus</tissue>
    </source>
</reference>
<dbReference type="EMBL" id="JBHFFA010000006">
    <property type="protein sequence ID" value="KAL2623324.1"/>
    <property type="molecule type" value="Genomic_DNA"/>
</dbReference>
<accession>A0ABD1Y993</accession>
<gene>
    <name evidence="4" type="ORF">R1flu_003529</name>
</gene>
<name>A0ABD1Y993_9MARC</name>
<dbReference type="Gene3D" id="1.20.1160.11">
    <property type="entry name" value="Paired amphipathic helix"/>
    <property type="match status" value="1"/>
</dbReference>
<dbReference type="InterPro" id="IPR003822">
    <property type="entry name" value="PAH"/>
</dbReference>
<organism evidence="4 5">
    <name type="scientific">Riccia fluitans</name>
    <dbReference type="NCBI Taxonomy" id="41844"/>
    <lineage>
        <taxon>Eukaryota</taxon>
        <taxon>Viridiplantae</taxon>
        <taxon>Streptophyta</taxon>
        <taxon>Embryophyta</taxon>
        <taxon>Marchantiophyta</taxon>
        <taxon>Marchantiopsida</taxon>
        <taxon>Marchantiidae</taxon>
        <taxon>Marchantiales</taxon>
        <taxon>Ricciaceae</taxon>
        <taxon>Riccia</taxon>
    </lineage>
</organism>
<evidence type="ECO:0000256" key="1">
    <source>
        <dbReference type="ARBA" id="ARBA00004123"/>
    </source>
</evidence>
<evidence type="ECO:0000256" key="2">
    <source>
        <dbReference type="ARBA" id="ARBA00023242"/>
    </source>
</evidence>
<dbReference type="GO" id="GO:0005634">
    <property type="term" value="C:nucleus"/>
    <property type="evidence" value="ECO:0007669"/>
    <property type="project" value="UniProtKB-SubCell"/>
</dbReference>
<keyword evidence="5" id="KW-1185">Reference proteome</keyword>
<evidence type="ECO:0000256" key="3">
    <source>
        <dbReference type="PROSITE-ProRule" id="PRU00810"/>
    </source>
</evidence>
<dbReference type="AlphaFoldDB" id="A0ABD1Y993"/>
<dbReference type="InterPro" id="IPR036600">
    <property type="entry name" value="PAH_sf"/>
</dbReference>
<evidence type="ECO:0000313" key="4">
    <source>
        <dbReference type="EMBL" id="KAL2623324.1"/>
    </source>
</evidence>
<comment type="caution">
    <text evidence="4">The sequence shown here is derived from an EMBL/GenBank/DDBJ whole genome shotgun (WGS) entry which is preliminary data.</text>
</comment>
<sequence length="313" mass="36238">MSMIERTLPGLRYLTFRKFAYDLQRWLPRDTYQEFRNLLNCDPETVSARTTWETACKILRDHPFLVTQFKRILPDCTEYNAYIEETLNLKGDSLEAFRTLIEDYRDGQLSVERYGELVTSIFSHQPDMAHPYLFSVVVQAMEFAKMAKEKFVEANQRHRFEEFVSLICDYDARRGEFADYRFRIAMLFANDFDLLEGFNQFLPEHERIIPLLNHGYVDGVVQAGGAGAVDIGGGVTEGLPVAGGQIPIVIHRQVPLAIRDLEAMDTGGGVHHQIYLWLEFKYLPLIIHMAMNKFQWDIGMPFFRGSASIMWRS</sequence>
<proteinExistence type="predicted"/>
<evidence type="ECO:0000313" key="5">
    <source>
        <dbReference type="Proteomes" id="UP001605036"/>
    </source>
</evidence>
<comment type="subcellular location">
    <subcellularLocation>
        <location evidence="1 3">Nucleus</location>
    </subcellularLocation>
</comment>
<dbReference type="PROSITE" id="PS51477">
    <property type="entry name" value="PAH"/>
    <property type="match status" value="1"/>
</dbReference>
<dbReference type="Proteomes" id="UP001605036">
    <property type="component" value="Unassembled WGS sequence"/>
</dbReference>
<dbReference type="SUPFAM" id="SSF47762">
    <property type="entry name" value="PAH2 domain"/>
    <property type="match status" value="1"/>
</dbReference>